<organism evidence="1 2">
    <name type="scientific">Racocetra fulgida</name>
    <dbReference type="NCBI Taxonomy" id="60492"/>
    <lineage>
        <taxon>Eukaryota</taxon>
        <taxon>Fungi</taxon>
        <taxon>Fungi incertae sedis</taxon>
        <taxon>Mucoromycota</taxon>
        <taxon>Glomeromycotina</taxon>
        <taxon>Glomeromycetes</taxon>
        <taxon>Diversisporales</taxon>
        <taxon>Gigasporaceae</taxon>
        <taxon>Racocetra</taxon>
    </lineage>
</organism>
<evidence type="ECO:0000313" key="2">
    <source>
        <dbReference type="Proteomes" id="UP000789396"/>
    </source>
</evidence>
<proteinExistence type="predicted"/>
<feature type="non-terminal residue" evidence="1">
    <location>
        <position position="1"/>
    </location>
</feature>
<reference evidence="1" key="1">
    <citation type="submission" date="2021-06" db="EMBL/GenBank/DDBJ databases">
        <authorList>
            <person name="Kallberg Y."/>
            <person name="Tangrot J."/>
            <person name="Rosling A."/>
        </authorList>
    </citation>
    <scope>NUCLEOTIDE SEQUENCE</scope>
    <source>
        <strain evidence="1">IN212</strain>
    </source>
</reference>
<dbReference type="AlphaFoldDB" id="A0A9N9HV96"/>
<dbReference type="EMBL" id="CAJVPZ010021603">
    <property type="protein sequence ID" value="CAG8707392.1"/>
    <property type="molecule type" value="Genomic_DNA"/>
</dbReference>
<dbReference type="Proteomes" id="UP000789396">
    <property type="component" value="Unassembled WGS sequence"/>
</dbReference>
<dbReference type="OrthoDB" id="10062410at2759"/>
<gene>
    <name evidence="1" type="ORF">RFULGI_LOCUS10669</name>
</gene>
<name>A0A9N9HV96_9GLOM</name>
<protein>
    <submittedName>
        <fullName evidence="1">1585_t:CDS:1</fullName>
    </submittedName>
</protein>
<sequence length="47" mass="5222">EKRVVSNGVPEETAFEKGLVALFKKDQTPKAPDVLEPELIDITEPEN</sequence>
<evidence type="ECO:0000313" key="1">
    <source>
        <dbReference type="EMBL" id="CAG8707392.1"/>
    </source>
</evidence>
<comment type="caution">
    <text evidence="1">The sequence shown here is derived from an EMBL/GenBank/DDBJ whole genome shotgun (WGS) entry which is preliminary data.</text>
</comment>
<accession>A0A9N9HV96</accession>
<keyword evidence="2" id="KW-1185">Reference proteome</keyword>